<dbReference type="AlphaFoldDB" id="A0A1I4LSA0"/>
<feature type="transmembrane region" description="Helical" evidence="4">
    <location>
        <begin position="100"/>
        <end position="123"/>
    </location>
</feature>
<keyword evidence="1 4" id="KW-0812">Transmembrane</keyword>
<dbReference type="Gene3D" id="1.20.1250.20">
    <property type="entry name" value="MFS general substrate transporter like domains"/>
    <property type="match status" value="1"/>
</dbReference>
<feature type="transmembrane region" description="Helical" evidence="4">
    <location>
        <begin position="162"/>
        <end position="183"/>
    </location>
</feature>
<evidence type="ECO:0000259" key="5">
    <source>
        <dbReference type="PROSITE" id="PS50850"/>
    </source>
</evidence>
<dbReference type="PANTHER" id="PTHR11360:SF290">
    <property type="entry name" value="MONOCARBOXYLATE MFS PERMEASE"/>
    <property type="match status" value="1"/>
</dbReference>
<name>A0A1I4LSA0_9HYPH</name>
<dbReference type="EMBL" id="FOTK01000014">
    <property type="protein sequence ID" value="SFL93874.1"/>
    <property type="molecule type" value="Genomic_DNA"/>
</dbReference>
<evidence type="ECO:0000256" key="2">
    <source>
        <dbReference type="ARBA" id="ARBA00022989"/>
    </source>
</evidence>
<sequence>MHPDRVPIRLLVTIAIAQLVGWGSTSLTAIVGTQIAAELRVDIAAVFAGNAVHYAVMGLCTPFLARAFDRYGARRVMIAGSLVAGPGFAVMAIAQGYGTYLAAWVILGAAGSATLSTAANILLTEMVGRAAGRAIGAMMLMTGLSSSLFWPTTAFLNDFFGWRGTCGVYSGAMWLVCVPLYLYGVPRRSTEPAAPPLRDAIPAEPPPETGTFALIVVGSALSAFVAFGLSAIMVELLIVEGLSRPEAIGYGSALGVIQISARAINFFGGGRLDGLTTGLIAAFAVLTALLLLAAGDGGPVAAGAFVLLYGLGSGAMAVARATIPLVFFDRATYARAASQIALPLNLASAVSPPALAAVLTRFGGDAVLVLAAGFMAASTVALLALARRRPRAQLIVRA</sequence>
<dbReference type="InterPro" id="IPR011701">
    <property type="entry name" value="MFS"/>
</dbReference>
<keyword evidence="7" id="KW-1185">Reference proteome</keyword>
<feature type="transmembrane region" description="Helical" evidence="4">
    <location>
        <begin position="212"/>
        <end position="238"/>
    </location>
</feature>
<evidence type="ECO:0000313" key="7">
    <source>
        <dbReference type="Proteomes" id="UP000199048"/>
    </source>
</evidence>
<feature type="domain" description="Major facilitator superfamily (MFS) profile" evidence="5">
    <location>
        <begin position="10"/>
        <end position="389"/>
    </location>
</feature>
<feature type="transmembrane region" description="Helical" evidence="4">
    <location>
        <begin position="275"/>
        <end position="294"/>
    </location>
</feature>
<dbReference type="Pfam" id="PF07690">
    <property type="entry name" value="MFS_1"/>
    <property type="match status" value="1"/>
</dbReference>
<evidence type="ECO:0000256" key="3">
    <source>
        <dbReference type="ARBA" id="ARBA00023136"/>
    </source>
</evidence>
<evidence type="ECO:0000256" key="1">
    <source>
        <dbReference type="ARBA" id="ARBA00022692"/>
    </source>
</evidence>
<dbReference type="InterPro" id="IPR050327">
    <property type="entry name" value="Proton-linked_MCT"/>
</dbReference>
<reference evidence="7" key="1">
    <citation type="submission" date="2016-10" db="EMBL/GenBank/DDBJ databases">
        <authorList>
            <person name="Varghese N."/>
            <person name="Submissions S."/>
        </authorList>
    </citation>
    <scope>NUCLEOTIDE SEQUENCE [LARGE SCALE GENOMIC DNA]</scope>
    <source>
        <strain evidence="7">BL36</strain>
    </source>
</reference>
<dbReference type="Proteomes" id="UP000199048">
    <property type="component" value="Unassembled WGS sequence"/>
</dbReference>
<protein>
    <submittedName>
        <fullName evidence="6">Predicted arabinose efflux permease, MFS family</fullName>
    </submittedName>
</protein>
<keyword evidence="2 4" id="KW-1133">Transmembrane helix</keyword>
<dbReference type="PROSITE" id="PS50850">
    <property type="entry name" value="MFS"/>
    <property type="match status" value="1"/>
</dbReference>
<dbReference type="GO" id="GO:0022857">
    <property type="term" value="F:transmembrane transporter activity"/>
    <property type="evidence" value="ECO:0007669"/>
    <property type="project" value="InterPro"/>
</dbReference>
<organism evidence="6 7">
    <name type="scientific">Methylobacterium pseudosasicola</name>
    <dbReference type="NCBI Taxonomy" id="582667"/>
    <lineage>
        <taxon>Bacteria</taxon>
        <taxon>Pseudomonadati</taxon>
        <taxon>Pseudomonadota</taxon>
        <taxon>Alphaproteobacteria</taxon>
        <taxon>Hyphomicrobiales</taxon>
        <taxon>Methylobacteriaceae</taxon>
        <taxon>Methylobacterium</taxon>
    </lineage>
</organism>
<dbReference type="InterPro" id="IPR036259">
    <property type="entry name" value="MFS_trans_sf"/>
</dbReference>
<feature type="transmembrane region" description="Helical" evidence="4">
    <location>
        <begin position="250"/>
        <end position="268"/>
    </location>
</feature>
<feature type="transmembrane region" description="Helical" evidence="4">
    <location>
        <begin position="43"/>
        <end position="64"/>
    </location>
</feature>
<feature type="transmembrane region" description="Helical" evidence="4">
    <location>
        <begin position="76"/>
        <end position="94"/>
    </location>
</feature>
<dbReference type="STRING" id="582667.SAMN05192568_101482"/>
<accession>A0A1I4LSA0</accession>
<feature type="transmembrane region" description="Helical" evidence="4">
    <location>
        <begin position="340"/>
        <end position="360"/>
    </location>
</feature>
<dbReference type="OrthoDB" id="7200137at2"/>
<dbReference type="InterPro" id="IPR020846">
    <property type="entry name" value="MFS_dom"/>
</dbReference>
<feature type="transmembrane region" description="Helical" evidence="4">
    <location>
        <begin position="12"/>
        <end position="37"/>
    </location>
</feature>
<evidence type="ECO:0000313" key="6">
    <source>
        <dbReference type="EMBL" id="SFL93874.1"/>
    </source>
</evidence>
<feature type="transmembrane region" description="Helical" evidence="4">
    <location>
        <begin position="130"/>
        <end position="150"/>
    </location>
</feature>
<feature type="transmembrane region" description="Helical" evidence="4">
    <location>
        <begin position="300"/>
        <end position="328"/>
    </location>
</feature>
<keyword evidence="3 4" id="KW-0472">Membrane</keyword>
<gene>
    <name evidence="6" type="ORF">SAMN05192568_101482</name>
</gene>
<dbReference type="PANTHER" id="PTHR11360">
    <property type="entry name" value="MONOCARBOXYLATE TRANSPORTER"/>
    <property type="match status" value="1"/>
</dbReference>
<dbReference type="SUPFAM" id="SSF103473">
    <property type="entry name" value="MFS general substrate transporter"/>
    <property type="match status" value="1"/>
</dbReference>
<feature type="transmembrane region" description="Helical" evidence="4">
    <location>
        <begin position="366"/>
        <end position="386"/>
    </location>
</feature>
<evidence type="ECO:0000256" key="4">
    <source>
        <dbReference type="SAM" id="Phobius"/>
    </source>
</evidence>
<proteinExistence type="predicted"/>